<dbReference type="SUPFAM" id="SSF56529">
    <property type="entry name" value="FAH"/>
    <property type="match status" value="1"/>
</dbReference>
<sequence length="319" mass="34071">MQLRRVTAGGKVRAEVLAPTGWVPAAAALAQLPSCDQSVGEDIIGLLALPEAARRALVVAADNVPPVDDGARPILPFEPRSFRDFMLYEAHAIDAARGFVRRFMPGAARVVGAYEAITRATFPGLRPHALWHRQPIYYMGNHLTFAADGDDIAMPAYTSALDYELELGFVLAHALRDASPAEAERAIGGFVVLNDFSARDVQLAEMRSGFGPQKAKHFRSAMSGVVVSADAILPQWRELQASVRLNGRLVATCAPRDARWSLGEVLAHASAGEQLHPGELFGSGTLPGGSGIEHGRLLARGDTIALAIDGIGELSNRIV</sequence>
<accession>A0A6I3KJ14</accession>
<dbReference type="Proteomes" id="UP000440694">
    <property type="component" value="Unassembled WGS sequence"/>
</dbReference>
<dbReference type="Pfam" id="PF01557">
    <property type="entry name" value="FAA_hydrolase"/>
    <property type="match status" value="1"/>
</dbReference>
<evidence type="ECO:0000313" key="3">
    <source>
        <dbReference type="Proteomes" id="UP000440694"/>
    </source>
</evidence>
<dbReference type="Gene3D" id="3.90.850.10">
    <property type="entry name" value="Fumarylacetoacetase-like, C-terminal domain"/>
    <property type="match status" value="1"/>
</dbReference>
<dbReference type="EMBL" id="WMBQ01000002">
    <property type="protein sequence ID" value="MTD95725.1"/>
    <property type="molecule type" value="Genomic_DNA"/>
</dbReference>
<proteinExistence type="predicted"/>
<gene>
    <name evidence="2" type="ORF">GIW81_15400</name>
</gene>
<evidence type="ECO:0000313" key="2">
    <source>
        <dbReference type="EMBL" id="MTD95725.1"/>
    </source>
</evidence>
<dbReference type="GO" id="GO:0016787">
    <property type="term" value="F:hydrolase activity"/>
    <property type="evidence" value="ECO:0007669"/>
    <property type="project" value="UniProtKB-KW"/>
</dbReference>
<feature type="domain" description="Fumarylacetoacetase-like C-terminal" evidence="1">
    <location>
        <begin position="132"/>
        <end position="319"/>
    </location>
</feature>
<dbReference type="PANTHER" id="PTHR43211:SF1">
    <property type="entry name" value="BLL6422 PROTEIN"/>
    <property type="match status" value="1"/>
</dbReference>
<dbReference type="PANTHER" id="PTHR43211">
    <property type="entry name" value="FUMARYLACETOACETATE HYDROLASE"/>
    <property type="match status" value="1"/>
</dbReference>
<organism evidence="2 3">
    <name type="scientific">Hyphomicrobium album</name>
    <dbReference type="NCBI Taxonomy" id="2665159"/>
    <lineage>
        <taxon>Bacteria</taxon>
        <taxon>Pseudomonadati</taxon>
        <taxon>Pseudomonadota</taxon>
        <taxon>Alphaproteobacteria</taxon>
        <taxon>Hyphomicrobiales</taxon>
        <taxon>Hyphomicrobiaceae</taxon>
        <taxon>Hyphomicrobium</taxon>
    </lineage>
</organism>
<dbReference type="AlphaFoldDB" id="A0A6I3KJ14"/>
<evidence type="ECO:0000259" key="1">
    <source>
        <dbReference type="Pfam" id="PF01557"/>
    </source>
</evidence>
<keyword evidence="3" id="KW-1185">Reference proteome</keyword>
<protein>
    <submittedName>
        <fullName evidence="2">Fumarylacetoacetate hydrolase family protein</fullName>
    </submittedName>
</protein>
<name>A0A6I3KJ14_9HYPH</name>
<comment type="caution">
    <text evidence="2">The sequence shown here is derived from an EMBL/GenBank/DDBJ whole genome shotgun (WGS) entry which is preliminary data.</text>
</comment>
<dbReference type="InterPro" id="IPR036663">
    <property type="entry name" value="Fumarylacetoacetase_C_sf"/>
</dbReference>
<reference evidence="2 3" key="1">
    <citation type="submission" date="2019-11" db="EMBL/GenBank/DDBJ databases">
        <title>Identification of a novel strain.</title>
        <authorList>
            <person name="Xu Q."/>
            <person name="Wang G."/>
        </authorList>
    </citation>
    <scope>NUCLEOTIDE SEQUENCE [LARGE SCALE GENOMIC DNA]</scope>
    <source>
        <strain evidence="3">xq</strain>
    </source>
</reference>
<dbReference type="InterPro" id="IPR011234">
    <property type="entry name" value="Fumarylacetoacetase-like_C"/>
</dbReference>
<keyword evidence="2" id="KW-0378">Hydrolase</keyword>
<dbReference type="RefSeq" id="WP_154740236.1">
    <property type="nucleotide sequence ID" value="NZ_WMBQ01000002.1"/>
</dbReference>